<protein>
    <submittedName>
        <fullName evidence="1">Uncharacterized protein</fullName>
    </submittedName>
</protein>
<sequence>MSCYGKFQGHGRGISSLVVSYLAMAIRVLFARSYHRCRLPRWGIQLAISPFISHYHSHPSQSSISPSQIPFEIKAFCYSDQPIVTPFLCYTSSSLQIHATSRRAHSTDANTDDYTEDLDEINSKFAEAREEIELALESKETVYFDEDAEIARSATKEVLSRFEGLLARLPDVEKGRLQRSMGLKMEQLKAELVQLDD</sequence>
<comment type="caution">
    <text evidence="1">The sequence shown here is derived from an EMBL/GenBank/DDBJ whole genome shotgun (WGS) entry which is preliminary data.</text>
</comment>
<keyword evidence="2" id="KW-1185">Reference proteome</keyword>
<evidence type="ECO:0000313" key="1">
    <source>
        <dbReference type="EMBL" id="KAJ7568473.1"/>
    </source>
</evidence>
<evidence type="ECO:0000313" key="2">
    <source>
        <dbReference type="Proteomes" id="UP001162992"/>
    </source>
</evidence>
<proteinExistence type="predicted"/>
<reference evidence="2" key="1">
    <citation type="journal article" date="2024" name="Proc. Natl. Acad. Sci. U.S.A.">
        <title>Extraordinary preservation of gene collinearity over three hundred million years revealed in homosporous lycophytes.</title>
        <authorList>
            <person name="Li C."/>
            <person name="Wickell D."/>
            <person name="Kuo L.Y."/>
            <person name="Chen X."/>
            <person name="Nie B."/>
            <person name="Liao X."/>
            <person name="Peng D."/>
            <person name="Ji J."/>
            <person name="Jenkins J."/>
            <person name="Williams M."/>
            <person name="Shu S."/>
            <person name="Plott C."/>
            <person name="Barry K."/>
            <person name="Rajasekar S."/>
            <person name="Grimwood J."/>
            <person name="Han X."/>
            <person name="Sun S."/>
            <person name="Hou Z."/>
            <person name="He W."/>
            <person name="Dai G."/>
            <person name="Sun C."/>
            <person name="Schmutz J."/>
            <person name="Leebens-Mack J.H."/>
            <person name="Li F.W."/>
            <person name="Wang L."/>
        </authorList>
    </citation>
    <scope>NUCLEOTIDE SEQUENCE [LARGE SCALE GENOMIC DNA]</scope>
    <source>
        <strain evidence="2">cv. PW_Plant_1</strain>
    </source>
</reference>
<organism evidence="1 2">
    <name type="scientific">Diphasiastrum complanatum</name>
    <name type="common">Issler's clubmoss</name>
    <name type="synonym">Lycopodium complanatum</name>
    <dbReference type="NCBI Taxonomy" id="34168"/>
    <lineage>
        <taxon>Eukaryota</taxon>
        <taxon>Viridiplantae</taxon>
        <taxon>Streptophyta</taxon>
        <taxon>Embryophyta</taxon>
        <taxon>Tracheophyta</taxon>
        <taxon>Lycopodiopsida</taxon>
        <taxon>Lycopodiales</taxon>
        <taxon>Lycopodiaceae</taxon>
        <taxon>Lycopodioideae</taxon>
        <taxon>Diphasiastrum</taxon>
    </lineage>
</organism>
<name>A0ACC2EPS2_DIPCM</name>
<dbReference type="Proteomes" id="UP001162992">
    <property type="component" value="Chromosome 1"/>
</dbReference>
<gene>
    <name evidence="1" type="ORF">O6H91_01G033800</name>
</gene>
<accession>A0ACC2EPS2</accession>
<dbReference type="EMBL" id="CM055092">
    <property type="protein sequence ID" value="KAJ7568473.1"/>
    <property type="molecule type" value="Genomic_DNA"/>
</dbReference>